<dbReference type="AlphaFoldDB" id="R2PKV7"/>
<dbReference type="EC" id="3.1.3.48" evidence="2"/>
<protein>
    <recommendedName>
        <fullName evidence="2">protein-tyrosine-phosphatase</fullName>
        <ecNumber evidence="2">3.1.3.48</ecNumber>
    </recommendedName>
</protein>
<evidence type="ECO:0000259" key="7">
    <source>
        <dbReference type="SMART" id="SM00226"/>
    </source>
</evidence>
<evidence type="ECO:0000256" key="5">
    <source>
        <dbReference type="ARBA" id="ARBA00051722"/>
    </source>
</evidence>
<comment type="caution">
    <text evidence="8">The sequence shown here is derived from an EMBL/GenBank/DDBJ whole genome shotgun (WGS) entry which is preliminary data.</text>
</comment>
<dbReference type="STRING" id="57732.RU94_GL002116"/>
<evidence type="ECO:0000256" key="1">
    <source>
        <dbReference type="ARBA" id="ARBA00011063"/>
    </source>
</evidence>
<dbReference type="RefSeq" id="WP_010754665.1">
    <property type="nucleotide sequence ID" value="NZ_ASVU01000001.1"/>
</dbReference>
<evidence type="ECO:0000313" key="9">
    <source>
        <dbReference type="Proteomes" id="UP000013777"/>
    </source>
</evidence>
<dbReference type="GO" id="GO:0004725">
    <property type="term" value="F:protein tyrosine phosphatase activity"/>
    <property type="evidence" value="ECO:0007669"/>
    <property type="project" value="UniProtKB-EC"/>
</dbReference>
<feature type="active site" description="Proton donor" evidence="6">
    <location>
        <position position="123"/>
    </location>
</feature>
<dbReference type="OrthoDB" id="9784339at2"/>
<proteinExistence type="inferred from homology"/>
<dbReference type="eggNOG" id="COG0394">
    <property type="taxonomic scope" value="Bacteria"/>
</dbReference>
<organism evidence="8 9">
    <name type="scientific">Enterococcus asini ATCC 700915</name>
    <dbReference type="NCBI Taxonomy" id="1158606"/>
    <lineage>
        <taxon>Bacteria</taxon>
        <taxon>Bacillati</taxon>
        <taxon>Bacillota</taxon>
        <taxon>Bacilli</taxon>
        <taxon>Lactobacillales</taxon>
        <taxon>Enterococcaceae</taxon>
        <taxon>Enterococcus</taxon>
    </lineage>
</organism>
<dbReference type="EMBL" id="AJAP01000022">
    <property type="protein sequence ID" value="EOH85142.1"/>
    <property type="molecule type" value="Genomic_DNA"/>
</dbReference>
<dbReference type="PANTHER" id="PTHR11717">
    <property type="entry name" value="LOW MOLECULAR WEIGHT PROTEIN TYROSINE PHOSPHATASE"/>
    <property type="match status" value="1"/>
</dbReference>
<feature type="domain" description="Phosphotyrosine protein phosphatase I" evidence="7">
    <location>
        <begin position="2"/>
        <end position="147"/>
    </location>
</feature>
<dbReference type="PATRIC" id="fig|1158606.3.peg.1991"/>
<comment type="catalytic activity">
    <reaction evidence="5">
        <text>O-phospho-L-tyrosyl-[protein] + H2O = L-tyrosyl-[protein] + phosphate</text>
        <dbReference type="Rhea" id="RHEA:10684"/>
        <dbReference type="Rhea" id="RHEA-COMP:10136"/>
        <dbReference type="Rhea" id="RHEA-COMP:20101"/>
        <dbReference type="ChEBI" id="CHEBI:15377"/>
        <dbReference type="ChEBI" id="CHEBI:43474"/>
        <dbReference type="ChEBI" id="CHEBI:46858"/>
        <dbReference type="ChEBI" id="CHEBI:61978"/>
        <dbReference type="EC" id="3.1.3.48"/>
    </reaction>
</comment>
<dbReference type="SMART" id="SM00226">
    <property type="entry name" value="LMWPc"/>
    <property type="match status" value="1"/>
</dbReference>
<evidence type="ECO:0000256" key="6">
    <source>
        <dbReference type="PIRSR" id="PIRSR617867-1"/>
    </source>
</evidence>
<sequence>MKRVLFVCLGNICRSPMAEGLMRAYSQEQGVPLVVDSAATSAWEVGNPLHPGTAKILRQAGIDMSGMQARQIRLEDWQKYDYIIPMDHDNLTDLESSAPAGHKAKVATYLSVVPGKEAQDVPDPWYTGDFNETRDLLQAGLPYWLAKFRDEQE</sequence>
<accession>R2PKV7</accession>
<dbReference type="Gene3D" id="3.40.50.2300">
    <property type="match status" value="1"/>
</dbReference>
<keyword evidence="3" id="KW-0378">Hydrolase</keyword>
<dbReference type="CDD" id="cd16343">
    <property type="entry name" value="LMWPTP"/>
    <property type="match status" value="1"/>
</dbReference>
<evidence type="ECO:0000313" key="8">
    <source>
        <dbReference type="EMBL" id="EOH85142.1"/>
    </source>
</evidence>
<dbReference type="PANTHER" id="PTHR11717:SF7">
    <property type="entry name" value="LOW MOLECULAR WEIGHT PHOSPHOTYROSINE PROTEIN PHOSPHATASE"/>
    <property type="match status" value="1"/>
</dbReference>
<dbReference type="InterPro" id="IPR036196">
    <property type="entry name" value="Ptyr_pPase_sf"/>
</dbReference>
<gene>
    <name evidence="8" type="ORF">UAS_02044</name>
</gene>
<dbReference type="InterPro" id="IPR023485">
    <property type="entry name" value="Ptyr_pPase"/>
</dbReference>
<evidence type="ECO:0000256" key="2">
    <source>
        <dbReference type="ARBA" id="ARBA00013064"/>
    </source>
</evidence>
<feature type="active site" description="Nucleophile" evidence="6">
    <location>
        <position position="8"/>
    </location>
</feature>
<dbReference type="SUPFAM" id="SSF52788">
    <property type="entry name" value="Phosphotyrosine protein phosphatases I"/>
    <property type="match status" value="1"/>
</dbReference>
<reference evidence="8 9" key="1">
    <citation type="submission" date="2013-02" db="EMBL/GenBank/DDBJ databases">
        <title>The Genome Sequence of Enterococcus asini ATCC_700915.</title>
        <authorList>
            <consortium name="The Broad Institute Genome Sequencing Platform"/>
            <consortium name="The Broad Institute Genome Sequencing Center for Infectious Disease"/>
            <person name="Earl A.M."/>
            <person name="Gilmore M.S."/>
            <person name="Lebreton F."/>
            <person name="Walker B."/>
            <person name="Young S.K."/>
            <person name="Zeng Q."/>
            <person name="Gargeya S."/>
            <person name="Fitzgerald M."/>
            <person name="Haas B."/>
            <person name="Abouelleil A."/>
            <person name="Alvarado L."/>
            <person name="Arachchi H.M."/>
            <person name="Berlin A.M."/>
            <person name="Chapman S.B."/>
            <person name="Dewar J."/>
            <person name="Goldberg J."/>
            <person name="Griggs A."/>
            <person name="Gujja S."/>
            <person name="Hansen M."/>
            <person name="Howarth C."/>
            <person name="Imamovic A."/>
            <person name="Larimer J."/>
            <person name="McCowan C."/>
            <person name="Murphy C."/>
            <person name="Neiman D."/>
            <person name="Pearson M."/>
            <person name="Priest M."/>
            <person name="Roberts A."/>
            <person name="Saif S."/>
            <person name="Shea T."/>
            <person name="Sisk P."/>
            <person name="Sykes S."/>
            <person name="Wortman J."/>
            <person name="Nusbaum C."/>
            <person name="Birren B."/>
        </authorList>
    </citation>
    <scope>NUCLEOTIDE SEQUENCE [LARGE SCALE GENOMIC DNA]</scope>
    <source>
        <strain evidence="8 9">ATCC 700915</strain>
    </source>
</reference>
<evidence type="ECO:0000256" key="3">
    <source>
        <dbReference type="ARBA" id="ARBA00022801"/>
    </source>
</evidence>
<dbReference type="InterPro" id="IPR050438">
    <property type="entry name" value="LMW_PTPase"/>
</dbReference>
<keyword evidence="4" id="KW-0904">Protein phosphatase</keyword>
<evidence type="ECO:0000256" key="4">
    <source>
        <dbReference type="ARBA" id="ARBA00022912"/>
    </source>
</evidence>
<comment type="similarity">
    <text evidence="1">Belongs to the low molecular weight phosphotyrosine protein phosphatase family.</text>
</comment>
<dbReference type="Proteomes" id="UP000013777">
    <property type="component" value="Unassembled WGS sequence"/>
</dbReference>
<dbReference type="PRINTS" id="PR00719">
    <property type="entry name" value="LMWPTPASE"/>
</dbReference>
<keyword evidence="9" id="KW-1185">Reference proteome</keyword>
<dbReference type="Pfam" id="PF01451">
    <property type="entry name" value="LMWPc"/>
    <property type="match status" value="1"/>
</dbReference>
<dbReference type="InterPro" id="IPR017867">
    <property type="entry name" value="Tyr_phospatase_low_mol_wt"/>
</dbReference>
<feature type="active site" evidence="6">
    <location>
        <position position="14"/>
    </location>
</feature>
<name>R2PKV7_9ENTE</name>
<dbReference type="GeneID" id="78364749"/>
<dbReference type="HOGENOM" id="CLU_071415_2_3_9"/>